<protein>
    <submittedName>
        <fullName evidence="1">Dehydrodolichyl diphosphate synthase family member</fullName>
    </submittedName>
</protein>
<keyword evidence="2" id="KW-1185">Reference proteome</keyword>
<sequence length="284" mass="32611">MLFNAGLEVIQTFLIKVLKSGNIPHHVAVIMDGNRRYAKQSNIRHVDGHRRGYNTLRNMTQWCKELGISALTVYAFSIDNFKRTPEEIDELLHMMNVQCEEIISDIKNSRLKDTCFKVIGDVTLLPEDFRKTLAILVSITTECSFQLTIALAYTSKDELTTAAKDIIVGVKNNLIQPDDVNEGLVSACLYTNYIANPDIVIRTSGEVRFSNFLLWQSGTSITWFIEPLWPNFSLWNLMALVFFYQRCFKDVLNCPTMNTGNRVKRFVNGLNEKRMKQLRTQNIK</sequence>
<dbReference type="Proteomes" id="UP001056778">
    <property type="component" value="Chromosome 8"/>
</dbReference>
<evidence type="ECO:0000313" key="2">
    <source>
        <dbReference type="Proteomes" id="UP001056778"/>
    </source>
</evidence>
<evidence type="ECO:0000313" key="1">
    <source>
        <dbReference type="EMBL" id="KAI4456745.1"/>
    </source>
</evidence>
<organism evidence="1 2">
    <name type="scientific">Holotrichia oblita</name>
    <name type="common">Chafer beetle</name>
    <dbReference type="NCBI Taxonomy" id="644536"/>
    <lineage>
        <taxon>Eukaryota</taxon>
        <taxon>Metazoa</taxon>
        <taxon>Ecdysozoa</taxon>
        <taxon>Arthropoda</taxon>
        <taxon>Hexapoda</taxon>
        <taxon>Insecta</taxon>
        <taxon>Pterygota</taxon>
        <taxon>Neoptera</taxon>
        <taxon>Endopterygota</taxon>
        <taxon>Coleoptera</taxon>
        <taxon>Polyphaga</taxon>
        <taxon>Scarabaeiformia</taxon>
        <taxon>Scarabaeidae</taxon>
        <taxon>Melolonthinae</taxon>
        <taxon>Holotrichia</taxon>
    </lineage>
</organism>
<comment type="caution">
    <text evidence="1">The sequence shown here is derived from an EMBL/GenBank/DDBJ whole genome shotgun (WGS) entry which is preliminary data.</text>
</comment>
<name>A0ACB9SNG9_HOLOL</name>
<proteinExistence type="predicted"/>
<dbReference type="EMBL" id="CM043022">
    <property type="protein sequence ID" value="KAI4456745.1"/>
    <property type="molecule type" value="Genomic_DNA"/>
</dbReference>
<gene>
    <name evidence="1" type="ORF">MML48_8g00002501</name>
</gene>
<reference evidence="1" key="1">
    <citation type="submission" date="2022-04" db="EMBL/GenBank/DDBJ databases">
        <title>Chromosome-scale genome assembly of Holotrichia oblita Faldermann.</title>
        <authorList>
            <person name="Rongchong L."/>
        </authorList>
    </citation>
    <scope>NUCLEOTIDE SEQUENCE</scope>
    <source>
        <strain evidence="1">81SQS9</strain>
    </source>
</reference>
<accession>A0ACB9SNG9</accession>